<keyword evidence="5" id="KW-1185">Reference proteome</keyword>
<dbReference type="EMBL" id="FNCG01000011">
    <property type="protein sequence ID" value="SDH66205.1"/>
    <property type="molecule type" value="Genomic_DNA"/>
</dbReference>
<dbReference type="GO" id="GO:0016020">
    <property type="term" value="C:membrane"/>
    <property type="evidence" value="ECO:0007669"/>
    <property type="project" value="TreeGrafter"/>
</dbReference>
<dbReference type="Proteomes" id="UP000199705">
    <property type="component" value="Unassembled WGS sequence"/>
</dbReference>
<name>A0A1G8E8G5_9SPHI</name>
<reference evidence="5" key="1">
    <citation type="submission" date="2016-10" db="EMBL/GenBank/DDBJ databases">
        <authorList>
            <person name="Varghese N."/>
            <person name="Submissions S."/>
        </authorList>
    </citation>
    <scope>NUCLEOTIDE SEQUENCE [LARGE SCALE GENOMIC DNA]</scope>
    <source>
        <strain evidence="5">Gh-67</strain>
    </source>
</reference>
<proteinExistence type="predicted"/>
<evidence type="ECO:0000256" key="1">
    <source>
        <dbReference type="ARBA" id="ARBA00022801"/>
    </source>
</evidence>
<dbReference type="RefSeq" id="WP_091171422.1">
    <property type="nucleotide sequence ID" value="NZ_FNCG01000011.1"/>
</dbReference>
<dbReference type="SUPFAM" id="SSF53474">
    <property type="entry name" value="alpha/beta-Hydrolases"/>
    <property type="match status" value="1"/>
</dbReference>
<dbReference type="PANTHER" id="PTHR43798">
    <property type="entry name" value="MONOACYLGLYCEROL LIPASE"/>
    <property type="match status" value="1"/>
</dbReference>
<evidence type="ECO:0000313" key="5">
    <source>
        <dbReference type="Proteomes" id="UP000199705"/>
    </source>
</evidence>
<organism evidence="4 5">
    <name type="scientific">Mucilaginibacter gossypii</name>
    <dbReference type="NCBI Taxonomy" id="551996"/>
    <lineage>
        <taxon>Bacteria</taxon>
        <taxon>Pseudomonadati</taxon>
        <taxon>Bacteroidota</taxon>
        <taxon>Sphingobacteriia</taxon>
        <taxon>Sphingobacteriales</taxon>
        <taxon>Sphingobacteriaceae</taxon>
        <taxon>Mucilaginibacter</taxon>
    </lineage>
</organism>
<keyword evidence="2" id="KW-0812">Transmembrane</keyword>
<keyword evidence="2" id="KW-0472">Membrane</keyword>
<gene>
    <name evidence="4" type="ORF">SAMN05192573_111146</name>
</gene>
<feature type="transmembrane region" description="Helical" evidence="2">
    <location>
        <begin position="6"/>
        <end position="26"/>
    </location>
</feature>
<dbReference type="InterPro" id="IPR050266">
    <property type="entry name" value="AB_hydrolase_sf"/>
</dbReference>
<sequence length="306" mass="34752">MKILKVSIIIVIFLVGAASLILYGFYRYNNKETKTLTDTSRKNVPGNFIKLSQGVTHYQLEGPDSAQVVILVHGFSVPYYIWDPTYDFLIKKGYRVLRYDMFGRGYSDRPNVPYNQELYNTQLLDLINQLKLNGKINLAGVSFGGAVITNFTCSHPGMVNKLILVDPVYEQKKPVAPQYFTLYNEAVNSDERAKGQTTDFLYPRNHPEWVNRYLPQMEYKGFRNALVSTLYNYNQNGRESNTCLNSAGKSVLLIWGKADKTLPLRFSDSIRSVLKTDFFPVDGAAHLPMIEKADTVNAKILSFLKG</sequence>
<evidence type="ECO:0000313" key="4">
    <source>
        <dbReference type="EMBL" id="SDH66205.1"/>
    </source>
</evidence>
<dbReference type="GO" id="GO:0016787">
    <property type="term" value="F:hydrolase activity"/>
    <property type="evidence" value="ECO:0007669"/>
    <property type="project" value="UniProtKB-KW"/>
</dbReference>
<dbReference type="STRING" id="551996.SAMN05192573_111146"/>
<keyword evidence="2" id="KW-1133">Transmembrane helix</keyword>
<dbReference type="InterPro" id="IPR000073">
    <property type="entry name" value="AB_hydrolase_1"/>
</dbReference>
<keyword evidence="1" id="KW-0378">Hydrolase</keyword>
<feature type="domain" description="AB hydrolase-1" evidence="3">
    <location>
        <begin position="68"/>
        <end position="292"/>
    </location>
</feature>
<accession>A0A1G8E8G5</accession>
<evidence type="ECO:0000259" key="3">
    <source>
        <dbReference type="Pfam" id="PF00561"/>
    </source>
</evidence>
<dbReference type="PRINTS" id="PR00111">
    <property type="entry name" value="ABHYDROLASE"/>
</dbReference>
<dbReference type="InterPro" id="IPR029058">
    <property type="entry name" value="AB_hydrolase_fold"/>
</dbReference>
<dbReference type="AlphaFoldDB" id="A0A1G8E8G5"/>
<evidence type="ECO:0000256" key="2">
    <source>
        <dbReference type="SAM" id="Phobius"/>
    </source>
</evidence>
<dbReference type="PANTHER" id="PTHR43798:SF31">
    <property type="entry name" value="AB HYDROLASE SUPERFAMILY PROTEIN YCLE"/>
    <property type="match status" value="1"/>
</dbReference>
<protein>
    <submittedName>
        <fullName evidence="4">Pimeloyl-ACP methyl ester carboxylesterase</fullName>
    </submittedName>
</protein>
<dbReference type="Gene3D" id="3.40.50.1820">
    <property type="entry name" value="alpha/beta hydrolase"/>
    <property type="match status" value="1"/>
</dbReference>
<dbReference type="Pfam" id="PF00561">
    <property type="entry name" value="Abhydrolase_1"/>
    <property type="match status" value="1"/>
</dbReference>